<gene>
    <name evidence="10" type="ORF">HS088_TW04G00269</name>
</gene>
<dbReference type="GO" id="GO:0043565">
    <property type="term" value="F:sequence-specific DNA binding"/>
    <property type="evidence" value="ECO:0007669"/>
    <property type="project" value="InterPro"/>
</dbReference>
<feature type="domain" description="GATA-type" evidence="9">
    <location>
        <begin position="145"/>
        <end position="181"/>
    </location>
</feature>
<evidence type="ECO:0000256" key="5">
    <source>
        <dbReference type="ARBA" id="ARBA00023125"/>
    </source>
</evidence>
<protein>
    <submittedName>
        <fullName evidence="10">Putative GATA transcription factor 22</fullName>
    </submittedName>
</protein>
<comment type="caution">
    <text evidence="10">The sequence shown here is derived from an EMBL/GenBank/DDBJ whole genome shotgun (WGS) entry which is preliminary data.</text>
</comment>
<evidence type="ECO:0000313" key="11">
    <source>
        <dbReference type="Proteomes" id="UP000593562"/>
    </source>
</evidence>
<dbReference type="OrthoDB" id="2162994at2759"/>
<keyword evidence="3" id="KW-0862">Zinc</keyword>
<dbReference type="EMBL" id="JAAARO010000004">
    <property type="protein sequence ID" value="KAF5748317.1"/>
    <property type="molecule type" value="Genomic_DNA"/>
</dbReference>
<evidence type="ECO:0000256" key="7">
    <source>
        <dbReference type="PROSITE-ProRule" id="PRU00094"/>
    </source>
</evidence>
<dbReference type="PANTHER" id="PTHR47255">
    <property type="entry name" value="GATA TRANSCRIPTION FACTOR 22-RELATED"/>
    <property type="match status" value="1"/>
</dbReference>
<evidence type="ECO:0000256" key="4">
    <source>
        <dbReference type="ARBA" id="ARBA00023015"/>
    </source>
</evidence>
<keyword evidence="1" id="KW-0479">Metal-binding</keyword>
<name>A0A7J7DPS9_TRIWF</name>
<dbReference type="SMART" id="SM00401">
    <property type="entry name" value="ZnF_GATA"/>
    <property type="match status" value="1"/>
</dbReference>
<dbReference type="PROSITE" id="PS00344">
    <property type="entry name" value="GATA_ZN_FINGER_1"/>
    <property type="match status" value="1"/>
</dbReference>
<dbReference type="PANTHER" id="PTHR47255:SF13">
    <property type="entry name" value="GATA-TYPE DOMAIN-CONTAINING PROTEIN"/>
    <property type="match status" value="1"/>
</dbReference>
<keyword evidence="6" id="KW-0804">Transcription</keyword>
<keyword evidence="4" id="KW-0805">Transcription regulation</keyword>
<evidence type="ECO:0000256" key="1">
    <source>
        <dbReference type="ARBA" id="ARBA00022723"/>
    </source>
</evidence>
<dbReference type="Gene3D" id="3.30.50.10">
    <property type="entry name" value="Erythroid Transcription Factor GATA-1, subunit A"/>
    <property type="match status" value="1"/>
</dbReference>
<dbReference type="SUPFAM" id="SSF57716">
    <property type="entry name" value="Glucocorticoid receptor-like (DNA-binding domain)"/>
    <property type="match status" value="1"/>
</dbReference>
<accession>A0A7J7DPS9</accession>
<dbReference type="GO" id="GO:0006355">
    <property type="term" value="P:regulation of DNA-templated transcription"/>
    <property type="evidence" value="ECO:0007669"/>
    <property type="project" value="InterPro"/>
</dbReference>
<dbReference type="InParanoid" id="A0A7J7DPS9"/>
<dbReference type="PROSITE" id="PS50114">
    <property type="entry name" value="GATA_ZN_FINGER_2"/>
    <property type="match status" value="1"/>
</dbReference>
<organism evidence="10 11">
    <name type="scientific">Tripterygium wilfordii</name>
    <name type="common">Thunder God vine</name>
    <dbReference type="NCBI Taxonomy" id="458696"/>
    <lineage>
        <taxon>Eukaryota</taxon>
        <taxon>Viridiplantae</taxon>
        <taxon>Streptophyta</taxon>
        <taxon>Embryophyta</taxon>
        <taxon>Tracheophyta</taxon>
        <taxon>Spermatophyta</taxon>
        <taxon>Magnoliopsida</taxon>
        <taxon>eudicotyledons</taxon>
        <taxon>Gunneridae</taxon>
        <taxon>Pentapetalae</taxon>
        <taxon>rosids</taxon>
        <taxon>fabids</taxon>
        <taxon>Celastrales</taxon>
        <taxon>Celastraceae</taxon>
        <taxon>Tripterygium</taxon>
    </lineage>
</organism>
<feature type="region of interest" description="Disordered" evidence="8">
    <location>
        <begin position="31"/>
        <end position="58"/>
    </location>
</feature>
<evidence type="ECO:0000256" key="6">
    <source>
        <dbReference type="ARBA" id="ARBA00023163"/>
    </source>
</evidence>
<evidence type="ECO:0000256" key="2">
    <source>
        <dbReference type="ARBA" id="ARBA00022771"/>
    </source>
</evidence>
<evidence type="ECO:0000313" key="10">
    <source>
        <dbReference type="EMBL" id="KAF5748317.1"/>
    </source>
</evidence>
<dbReference type="AlphaFoldDB" id="A0A7J7DPS9"/>
<dbReference type="Proteomes" id="UP000593562">
    <property type="component" value="Unassembled WGS sequence"/>
</dbReference>
<dbReference type="CDD" id="cd00202">
    <property type="entry name" value="ZnF_GATA"/>
    <property type="match status" value="1"/>
</dbReference>
<reference evidence="10 11" key="1">
    <citation type="journal article" date="2020" name="Nat. Commun.">
        <title>Genome of Tripterygium wilfordii and identification of cytochrome P450 involved in triptolide biosynthesis.</title>
        <authorList>
            <person name="Tu L."/>
            <person name="Su P."/>
            <person name="Zhang Z."/>
            <person name="Gao L."/>
            <person name="Wang J."/>
            <person name="Hu T."/>
            <person name="Zhou J."/>
            <person name="Zhang Y."/>
            <person name="Zhao Y."/>
            <person name="Liu Y."/>
            <person name="Song Y."/>
            <person name="Tong Y."/>
            <person name="Lu Y."/>
            <person name="Yang J."/>
            <person name="Xu C."/>
            <person name="Jia M."/>
            <person name="Peters R.J."/>
            <person name="Huang L."/>
            <person name="Gao W."/>
        </authorList>
    </citation>
    <scope>NUCLEOTIDE SEQUENCE [LARGE SCALE GENOMIC DNA]</scope>
    <source>
        <strain evidence="11">cv. XIE 37</strain>
        <tissue evidence="10">Leaf</tissue>
    </source>
</reference>
<evidence type="ECO:0000256" key="3">
    <source>
        <dbReference type="ARBA" id="ARBA00022833"/>
    </source>
</evidence>
<sequence>MTSQVYVSPPFPLEKLREEIKPQLQLFLSPHDHHSAASPTSLSNAPTSLNNPTQDHHKVDKYNKSVGGSSNREVVRFDAGHAAKKVFLCKREYGFDDNHELEMENSDGSKMIITSNCTNDDKPAKFRLKFQAPPHYVNYSFPSSSNNVRVCADCNTTTTPLWRSGPRGPKTLCNACGIRQRKARRAMALAANGVAAETTSSSIKAKTSKEKKLHVSLLQCKPPDHNQSQKKLCLKNIALSLSSKKSTFQGMLPQDVEEAAVLLMELSCGFIHS</sequence>
<keyword evidence="5" id="KW-0238">DNA-binding</keyword>
<dbReference type="InterPro" id="IPR052138">
    <property type="entry name" value="GATA_ZnFinger_Domain"/>
</dbReference>
<feature type="compositionally biased region" description="Polar residues" evidence="8">
    <location>
        <begin position="37"/>
        <end position="53"/>
    </location>
</feature>
<dbReference type="InterPro" id="IPR013088">
    <property type="entry name" value="Znf_NHR/GATA"/>
</dbReference>
<evidence type="ECO:0000259" key="9">
    <source>
        <dbReference type="PROSITE" id="PS50114"/>
    </source>
</evidence>
<dbReference type="Pfam" id="PF00320">
    <property type="entry name" value="GATA"/>
    <property type="match status" value="1"/>
</dbReference>
<keyword evidence="2 7" id="KW-0863">Zinc-finger</keyword>
<evidence type="ECO:0000256" key="8">
    <source>
        <dbReference type="SAM" id="MobiDB-lite"/>
    </source>
</evidence>
<dbReference type="GO" id="GO:0008270">
    <property type="term" value="F:zinc ion binding"/>
    <property type="evidence" value="ECO:0007669"/>
    <property type="project" value="UniProtKB-KW"/>
</dbReference>
<keyword evidence="11" id="KW-1185">Reference proteome</keyword>
<dbReference type="InterPro" id="IPR000679">
    <property type="entry name" value="Znf_GATA"/>
</dbReference>
<proteinExistence type="predicted"/>